<keyword evidence="6" id="KW-0547">Nucleotide-binding</keyword>
<evidence type="ECO:0000313" key="16">
    <source>
        <dbReference type="Proteomes" id="UP000554482"/>
    </source>
</evidence>
<evidence type="ECO:0000313" key="15">
    <source>
        <dbReference type="EMBL" id="KAF5184503.1"/>
    </source>
</evidence>
<evidence type="ECO:0000256" key="2">
    <source>
        <dbReference type="ARBA" id="ARBA00007577"/>
    </source>
</evidence>
<name>A0A7J6VHX5_THATH</name>
<feature type="compositionally biased region" description="Basic and acidic residues" evidence="11">
    <location>
        <begin position="22"/>
        <end position="45"/>
    </location>
</feature>
<proteinExistence type="inferred from homology"/>
<dbReference type="InterPro" id="IPR027417">
    <property type="entry name" value="P-loop_NTPase"/>
</dbReference>
<dbReference type="SMART" id="SM00382">
    <property type="entry name" value="AAA"/>
    <property type="match status" value="2"/>
</dbReference>
<comment type="subcellular location">
    <subcellularLocation>
        <location evidence="1">Cell membrane</location>
        <topology evidence="1">Multi-pass membrane protein</topology>
    </subcellularLocation>
</comment>
<dbReference type="OrthoDB" id="6500128at2759"/>
<evidence type="ECO:0000256" key="6">
    <source>
        <dbReference type="ARBA" id="ARBA00022741"/>
    </source>
</evidence>
<comment type="caution">
    <text evidence="15">The sequence shown here is derived from an EMBL/GenBank/DDBJ whole genome shotgun (WGS) entry which is preliminary data.</text>
</comment>
<evidence type="ECO:0000256" key="8">
    <source>
        <dbReference type="ARBA" id="ARBA00022989"/>
    </source>
</evidence>
<evidence type="ECO:0000259" key="14">
    <source>
        <dbReference type="PROSITE" id="PS50929"/>
    </source>
</evidence>
<dbReference type="SUPFAM" id="SSF90123">
    <property type="entry name" value="ABC transporter transmembrane region"/>
    <property type="match status" value="1"/>
</dbReference>
<dbReference type="SUPFAM" id="SSF52540">
    <property type="entry name" value="P-loop containing nucleoside triphosphate hydrolases"/>
    <property type="match status" value="2"/>
</dbReference>
<dbReference type="PIRSF" id="PIRSF002773">
    <property type="entry name" value="ABC_prm/ATPase_B"/>
    <property type="match status" value="1"/>
</dbReference>
<dbReference type="CDD" id="cd03249">
    <property type="entry name" value="ABC_MTABC3_MDL1_MDL2"/>
    <property type="match status" value="1"/>
</dbReference>
<feature type="transmembrane region" description="Helical" evidence="12">
    <location>
        <begin position="210"/>
        <end position="232"/>
    </location>
</feature>
<dbReference type="Gene3D" id="3.40.50.300">
    <property type="entry name" value="P-loop containing nucleotide triphosphate hydrolases"/>
    <property type="match status" value="2"/>
</dbReference>
<evidence type="ECO:0000256" key="11">
    <source>
        <dbReference type="SAM" id="MobiDB-lite"/>
    </source>
</evidence>
<dbReference type="FunFam" id="1.20.1560.10:FF:000044">
    <property type="entry name" value="ABC transporter B family member 9"/>
    <property type="match status" value="1"/>
</dbReference>
<dbReference type="GO" id="GO:0005886">
    <property type="term" value="C:plasma membrane"/>
    <property type="evidence" value="ECO:0007669"/>
    <property type="project" value="UniProtKB-SubCell"/>
</dbReference>
<dbReference type="PROSITE" id="PS50929">
    <property type="entry name" value="ABC_TM1F"/>
    <property type="match status" value="1"/>
</dbReference>
<evidence type="ECO:0000256" key="3">
    <source>
        <dbReference type="ARBA" id="ARBA00022448"/>
    </source>
</evidence>
<feature type="region of interest" description="Disordered" evidence="11">
    <location>
        <begin position="19"/>
        <end position="45"/>
    </location>
</feature>
<feature type="domain" description="ABC transmembrane type-1" evidence="14">
    <location>
        <begin position="68"/>
        <end position="355"/>
    </location>
</feature>
<organism evidence="15 16">
    <name type="scientific">Thalictrum thalictroides</name>
    <name type="common">Rue-anemone</name>
    <name type="synonym">Anemone thalictroides</name>
    <dbReference type="NCBI Taxonomy" id="46969"/>
    <lineage>
        <taxon>Eukaryota</taxon>
        <taxon>Viridiplantae</taxon>
        <taxon>Streptophyta</taxon>
        <taxon>Embryophyta</taxon>
        <taxon>Tracheophyta</taxon>
        <taxon>Spermatophyta</taxon>
        <taxon>Magnoliopsida</taxon>
        <taxon>Ranunculales</taxon>
        <taxon>Ranunculaceae</taxon>
        <taxon>Thalictroideae</taxon>
        <taxon>Thalictrum</taxon>
    </lineage>
</organism>
<evidence type="ECO:0000259" key="13">
    <source>
        <dbReference type="PROSITE" id="PS50893"/>
    </source>
</evidence>
<dbReference type="InterPro" id="IPR017871">
    <property type="entry name" value="ABC_transporter-like_CS"/>
</dbReference>
<reference evidence="15 16" key="1">
    <citation type="submission" date="2020-06" db="EMBL/GenBank/DDBJ databases">
        <title>Transcriptomic and genomic resources for Thalictrum thalictroides and T. hernandezii: Facilitating candidate gene discovery in an emerging model plant lineage.</title>
        <authorList>
            <person name="Arias T."/>
            <person name="Riano-Pachon D.M."/>
            <person name="Di Stilio V.S."/>
        </authorList>
    </citation>
    <scope>NUCLEOTIDE SEQUENCE [LARGE SCALE GENOMIC DNA]</scope>
    <source>
        <strain evidence="16">cv. WT478/WT964</strain>
        <tissue evidence="15">Leaves</tissue>
    </source>
</reference>
<keyword evidence="5" id="KW-0677">Repeat</keyword>
<keyword evidence="9 12" id="KW-0472">Membrane</keyword>
<evidence type="ECO:0000256" key="5">
    <source>
        <dbReference type="ARBA" id="ARBA00022737"/>
    </source>
</evidence>
<feature type="transmembrane region" description="Helical" evidence="12">
    <location>
        <begin position="115"/>
        <end position="135"/>
    </location>
</feature>
<dbReference type="GO" id="GO:0140359">
    <property type="term" value="F:ABC-type transporter activity"/>
    <property type="evidence" value="ECO:0007669"/>
    <property type="project" value="InterPro"/>
</dbReference>
<dbReference type="CDD" id="cd18577">
    <property type="entry name" value="ABC_6TM_Pgp_ABCB1_D1_like"/>
    <property type="match status" value="1"/>
</dbReference>
<dbReference type="InterPro" id="IPR003439">
    <property type="entry name" value="ABC_transporter-like_ATP-bd"/>
</dbReference>
<evidence type="ECO:0000256" key="12">
    <source>
        <dbReference type="SAM" id="Phobius"/>
    </source>
</evidence>
<dbReference type="AlphaFoldDB" id="A0A7J6VHX5"/>
<evidence type="ECO:0000256" key="9">
    <source>
        <dbReference type="ARBA" id="ARBA00023136"/>
    </source>
</evidence>
<dbReference type="InterPro" id="IPR003593">
    <property type="entry name" value="AAA+_ATPase"/>
</dbReference>
<dbReference type="EMBL" id="JABWDY010032007">
    <property type="protein sequence ID" value="KAF5184503.1"/>
    <property type="molecule type" value="Genomic_DNA"/>
</dbReference>
<dbReference type="InterPro" id="IPR011527">
    <property type="entry name" value="ABC1_TM_dom"/>
</dbReference>
<keyword evidence="8 12" id="KW-1133">Transmembrane helix</keyword>
<dbReference type="PROSITE" id="PS50893">
    <property type="entry name" value="ABC_TRANSPORTER_2"/>
    <property type="match status" value="2"/>
</dbReference>
<keyword evidence="7" id="KW-0067">ATP-binding</keyword>
<protein>
    <submittedName>
        <fullName evidence="15">Abc transporter b family member</fullName>
    </submittedName>
</protein>
<evidence type="ECO:0000256" key="1">
    <source>
        <dbReference type="ARBA" id="ARBA00004651"/>
    </source>
</evidence>
<dbReference type="PANTHER" id="PTHR24222:SF63">
    <property type="entry name" value="ATP BINDING CASSETTE SUBFAMILY B"/>
    <property type="match status" value="1"/>
</dbReference>
<dbReference type="InterPro" id="IPR036640">
    <property type="entry name" value="ABC1_TM_sf"/>
</dbReference>
<dbReference type="Pfam" id="PF00664">
    <property type="entry name" value="ABC_membrane"/>
    <property type="match status" value="1"/>
</dbReference>
<sequence length="809" mass="87696">MKLCSVFIGGKEDLHGMAMTDQTEKERYDEHDDEKNTEKTKGREGSNKSLPLYKLFSFPDAVDIILMFIGAIAALGNGLCVPLMAYFVGQLVDSFGKNARSTNLVDEVSKVCLNYVYLGIGSAAASFLQMACWMVTGERQSARIRNMYLKTILRQDITFFDKETNTAEVVGRMSGDVVLIQDAMGEKVGKSFQLTATFIGGFVVAFNKGWLLVLVLMSTVPFLVLCGASMSITVNKLAARGQEAYAEAGAIVEQTICTIRTVASFTGERQAIDKYDKSLNKAYEASVMEGLASGIGLGMVMFIVFCSYGLSSWFGALMIIQKGYTGGDVVCVMMAVVSSSMSLGELSPCMKAFAAGQAAAFNMFETIERKPDIDSFDSGGRTLDNLRGDIELKDIHFSYPTRPQQKIFSGFSLSIPSGTITALIGESGSGKSTVISLLERFYDPQAGEVLIDGINLKEFQLRWLRGKIGLVSQEPVLFASSIKDNIAYGKDNPSLEEIRSAAELANASIFIDKLPEGLETMVGDYGTQLSGGQKQRVAIARAILRDPRILLLDEATSALDAESEQIVQEALDRIMINRTTVIIAHRLSTVRNSDTIALIGESGCGKSTVISLLQRFYDLDSGQILLDGTDIRKFQLKLLRKQMGLVSQEPILFNETIRANIAYGKEGATEAEILGAAEAANAHKFISGMQQGYDTLVGERGVQLSGGQKQRVAIARAILKCPKILLLDEATSALDSESERVVQDALNNIMVNRTTIVVAHRLSTIKGADSIAVLKNGAIIEKGRHADLLNIKDGVYSSLLALHMASSSG</sequence>
<dbReference type="Proteomes" id="UP000554482">
    <property type="component" value="Unassembled WGS sequence"/>
</dbReference>
<feature type="transmembrane region" description="Helical" evidence="12">
    <location>
        <begin position="291"/>
        <end position="311"/>
    </location>
</feature>
<keyword evidence="16" id="KW-1185">Reference proteome</keyword>
<feature type="transmembrane region" description="Helical" evidence="12">
    <location>
        <begin position="64"/>
        <end position="88"/>
    </location>
</feature>
<evidence type="ECO:0000256" key="7">
    <source>
        <dbReference type="ARBA" id="ARBA00022840"/>
    </source>
</evidence>
<evidence type="ECO:0000256" key="10">
    <source>
        <dbReference type="ARBA" id="ARBA00023180"/>
    </source>
</evidence>
<feature type="domain" description="ABC transporter" evidence="13">
    <location>
        <begin position="639"/>
        <end position="801"/>
    </location>
</feature>
<feature type="domain" description="ABC transporter" evidence="13">
    <location>
        <begin position="390"/>
        <end position="646"/>
    </location>
</feature>
<dbReference type="Gene3D" id="1.20.1560.10">
    <property type="entry name" value="ABC transporter type 1, transmembrane domain"/>
    <property type="match status" value="1"/>
</dbReference>
<dbReference type="InterPro" id="IPR039421">
    <property type="entry name" value="Type_1_exporter"/>
</dbReference>
<gene>
    <name evidence="15" type="ORF">FRX31_025910</name>
</gene>
<dbReference type="Pfam" id="PF00005">
    <property type="entry name" value="ABC_tran"/>
    <property type="match status" value="2"/>
</dbReference>
<dbReference type="PROSITE" id="PS00211">
    <property type="entry name" value="ABC_TRANSPORTER_1"/>
    <property type="match status" value="2"/>
</dbReference>
<keyword evidence="4 12" id="KW-0812">Transmembrane</keyword>
<dbReference type="GO" id="GO:0005524">
    <property type="term" value="F:ATP binding"/>
    <property type="evidence" value="ECO:0007669"/>
    <property type="project" value="UniProtKB-KW"/>
</dbReference>
<keyword evidence="10" id="KW-0325">Glycoprotein</keyword>
<evidence type="ECO:0000256" key="4">
    <source>
        <dbReference type="ARBA" id="ARBA00022692"/>
    </source>
</evidence>
<keyword evidence="3" id="KW-0813">Transport</keyword>
<comment type="similarity">
    <text evidence="2">Belongs to the ABC transporter superfamily. ABCB family. Multidrug resistance exporter (TC 3.A.1.201) subfamily.</text>
</comment>
<accession>A0A7J6VHX5</accession>
<feature type="transmembrane region" description="Helical" evidence="12">
    <location>
        <begin position="323"/>
        <end position="343"/>
    </location>
</feature>
<dbReference type="FunFam" id="3.40.50.300:FF:000066">
    <property type="entry name" value="ABC transporter B family member 1"/>
    <property type="match status" value="2"/>
</dbReference>
<dbReference type="GO" id="GO:0016887">
    <property type="term" value="F:ATP hydrolysis activity"/>
    <property type="evidence" value="ECO:0007669"/>
    <property type="project" value="InterPro"/>
</dbReference>
<dbReference type="PANTHER" id="PTHR24222">
    <property type="entry name" value="ABC TRANSPORTER B FAMILY"/>
    <property type="match status" value="1"/>
</dbReference>